<dbReference type="Pfam" id="PF02238">
    <property type="entry name" value="COX7a"/>
    <property type="match status" value="1"/>
</dbReference>
<proteinExistence type="inferred from homology"/>
<reference evidence="7" key="1">
    <citation type="submission" date="2022-01" db="EMBL/GenBank/DDBJ databases">
        <authorList>
            <person name="King R."/>
        </authorList>
    </citation>
    <scope>NUCLEOTIDE SEQUENCE</scope>
</reference>
<dbReference type="InterPro" id="IPR039297">
    <property type="entry name" value="COX7a"/>
</dbReference>
<dbReference type="EMBL" id="OU896715">
    <property type="protein sequence ID" value="CAH1183338.1"/>
    <property type="molecule type" value="Genomic_DNA"/>
</dbReference>
<keyword evidence="6" id="KW-1133">Transmembrane helix</keyword>
<reference evidence="7" key="2">
    <citation type="submission" date="2022-10" db="EMBL/GenBank/DDBJ databases">
        <authorList>
            <consortium name="ENA_rothamsted_submissions"/>
            <consortium name="culmorum"/>
            <person name="King R."/>
        </authorList>
    </citation>
    <scope>NUCLEOTIDE SEQUENCE</scope>
</reference>
<dbReference type="GO" id="GO:0006123">
    <property type="term" value="P:mitochondrial electron transport, cytochrome c to oxygen"/>
    <property type="evidence" value="ECO:0007669"/>
    <property type="project" value="InterPro"/>
</dbReference>
<dbReference type="AlphaFoldDB" id="A0A9P0GX50"/>
<gene>
    <name evidence="7" type="ORF">PHAECO_LOCUS12382</name>
</gene>
<dbReference type="SUPFAM" id="SSF81419">
    <property type="entry name" value="Mitochondrial cytochrome c oxidase subunit VIIa"/>
    <property type="match status" value="1"/>
</dbReference>
<keyword evidence="5 6" id="KW-0472">Membrane</keyword>
<evidence type="ECO:0000256" key="4">
    <source>
        <dbReference type="ARBA" id="ARBA00023128"/>
    </source>
</evidence>
<keyword evidence="3" id="KW-0999">Mitochondrion inner membrane</keyword>
<evidence type="ECO:0000256" key="3">
    <source>
        <dbReference type="ARBA" id="ARBA00022792"/>
    </source>
</evidence>
<name>A0A9P0GX50_PHACE</name>
<keyword evidence="4" id="KW-0496">Mitochondrion</keyword>
<feature type="transmembrane region" description="Helical" evidence="6">
    <location>
        <begin position="57"/>
        <end position="81"/>
    </location>
</feature>
<evidence type="ECO:0000256" key="5">
    <source>
        <dbReference type="ARBA" id="ARBA00023136"/>
    </source>
</evidence>
<organism evidence="7 8">
    <name type="scientific">Phaedon cochleariae</name>
    <name type="common">Mustard beetle</name>
    <dbReference type="NCBI Taxonomy" id="80249"/>
    <lineage>
        <taxon>Eukaryota</taxon>
        <taxon>Metazoa</taxon>
        <taxon>Ecdysozoa</taxon>
        <taxon>Arthropoda</taxon>
        <taxon>Hexapoda</taxon>
        <taxon>Insecta</taxon>
        <taxon>Pterygota</taxon>
        <taxon>Neoptera</taxon>
        <taxon>Endopterygota</taxon>
        <taxon>Coleoptera</taxon>
        <taxon>Polyphaga</taxon>
        <taxon>Cucujiformia</taxon>
        <taxon>Chrysomeloidea</taxon>
        <taxon>Chrysomelidae</taxon>
        <taxon>Chrysomelinae</taxon>
        <taxon>Chrysomelini</taxon>
        <taxon>Phaedon</taxon>
    </lineage>
</organism>
<dbReference type="OrthoDB" id="5966508at2759"/>
<dbReference type="GO" id="GO:0005743">
    <property type="term" value="C:mitochondrial inner membrane"/>
    <property type="evidence" value="ECO:0007669"/>
    <property type="project" value="UniProtKB-SubCell"/>
</dbReference>
<accession>A0A9P0GX50</accession>
<keyword evidence="8" id="KW-1185">Reference proteome</keyword>
<evidence type="ECO:0000313" key="8">
    <source>
        <dbReference type="Proteomes" id="UP001153737"/>
    </source>
</evidence>
<comment type="similarity">
    <text evidence="2">Belongs to the cytochrome c oxidase VIIa family.</text>
</comment>
<evidence type="ECO:0000256" key="6">
    <source>
        <dbReference type="SAM" id="Phobius"/>
    </source>
</evidence>
<evidence type="ECO:0000256" key="1">
    <source>
        <dbReference type="ARBA" id="ARBA00004273"/>
    </source>
</evidence>
<keyword evidence="6" id="KW-0812">Transmembrane</keyword>
<dbReference type="InterPro" id="IPR036539">
    <property type="entry name" value="Cyt_c_oxidase_su7a_sf"/>
</dbReference>
<evidence type="ECO:0000256" key="2">
    <source>
        <dbReference type="ARBA" id="ARBA00009331"/>
    </source>
</evidence>
<comment type="subcellular location">
    <subcellularLocation>
        <location evidence="1">Mitochondrion inner membrane</location>
    </subcellularLocation>
</comment>
<dbReference type="GO" id="GO:0045277">
    <property type="term" value="C:respiratory chain complex IV"/>
    <property type="evidence" value="ECO:0007669"/>
    <property type="project" value="InterPro"/>
</dbReference>
<dbReference type="Proteomes" id="UP001153737">
    <property type="component" value="Chromosome 9"/>
</dbReference>
<protein>
    <submittedName>
        <fullName evidence="7">Uncharacterized protein</fullName>
    </submittedName>
</protein>
<dbReference type="Gene3D" id="4.10.91.10">
    <property type="entry name" value="Cytochrome c oxidase, subunit VIIa"/>
    <property type="match status" value="1"/>
</dbReference>
<sequence>MNPSQKLLPLFTIFKRQLASKGTPGTTKRQNRIKNLQKRYQIDDGEPVWRKSVGDKLLYQLSWGLVLFGVGCSLYTCLYTISYEQHFKGTD</sequence>
<evidence type="ECO:0000313" key="7">
    <source>
        <dbReference type="EMBL" id="CAH1183338.1"/>
    </source>
</evidence>